<gene>
    <name evidence="1" type="ORF">GPZ80_23840</name>
</gene>
<evidence type="ECO:0000313" key="1">
    <source>
        <dbReference type="EMBL" id="MBC6450197.1"/>
    </source>
</evidence>
<evidence type="ECO:0000313" key="2">
    <source>
        <dbReference type="Proteomes" id="UP000734823"/>
    </source>
</evidence>
<protein>
    <submittedName>
        <fullName evidence="1">Zinc-binding dehydrogenase</fullName>
    </submittedName>
</protein>
<dbReference type="Gene3D" id="3.90.180.10">
    <property type="entry name" value="Medium-chain alcohol dehydrogenases, catalytic domain"/>
    <property type="match status" value="1"/>
</dbReference>
<dbReference type="Pfam" id="PF13602">
    <property type="entry name" value="ADH_zinc_N_2"/>
    <property type="match status" value="1"/>
</dbReference>
<dbReference type="RefSeq" id="WP_187223308.1">
    <property type="nucleotide sequence ID" value="NZ_JABVED010000015.1"/>
</dbReference>
<dbReference type="EMBL" id="JABVED010000015">
    <property type="protein sequence ID" value="MBC6450197.1"/>
    <property type="molecule type" value="Genomic_DNA"/>
</dbReference>
<organism evidence="1 2">
    <name type="scientific">Actinokineospora xionganensis</name>
    <dbReference type="NCBI Taxonomy" id="2684470"/>
    <lineage>
        <taxon>Bacteria</taxon>
        <taxon>Bacillati</taxon>
        <taxon>Actinomycetota</taxon>
        <taxon>Actinomycetes</taxon>
        <taxon>Pseudonocardiales</taxon>
        <taxon>Pseudonocardiaceae</taxon>
        <taxon>Actinokineospora</taxon>
    </lineage>
</organism>
<dbReference type="Gene3D" id="3.40.50.720">
    <property type="entry name" value="NAD(P)-binding Rossmann-like Domain"/>
    <property type="match status" value="1"/>
</dbReference>
<sequence length="88" mass="9460">MSLELVADRTWIGTIADHARGRALGVPEMRRERSITTLALLADLHATGAITLPVKTYPLVEVIAAHRELDAGHVRGELALVVDPGAEN</sequence>
<keyword evidence="2" id="KW-1185">Reference proteome</keyword>
<reference evidence="1 2" key="1">
    <citation type="submission" date="2020-06" db="EMBL/GenBank/DDBJ databases">
        <title>Actinokineospora xiongansis sp. nov., isolated from soil of Baiyangdian.</title>
        <authorList>
            <person name="Zhang X."/>
        </authorList>
    </citation>
    <scope>NUCLEOTIDE SEQUENCE [LARGE SCALE GENOMIC DNA]</scope>
    <source>
        <strain evidence="1 2">HBU206404</strain>
    </source>
</reference>
<name>A0ABR7LC19_9PSEU</name>
<proteinExistence type="predicted"/>
<dbReference type="Proteomes" id="UP000734823">
    <property type="component" value="Unassembled WGS sequence"/>
</dbReference>
<accession>A0ABR7LC19</accession>
<comment type="caution">
    <text evidence="1">The sequence shown here is derived from an EMBL/GenBank/DDBJ whole genome shotgun (WGS) entry which is preliminary data.</text>
</comment>